<evidence type="ECO:0000313" key="6">
    <source>
        <dbReference type="EMBL" id="TDD71010.1"/>
    </source>
</evidence>
<evidence type="ECO:0000259" key="4">
    <source>
        <dbReference type="PROSITE" id="PS50932"/>
    </source>
</evidence>
<name>A0A4R5AHT1_9ACTN</name>
<dbReference type="InterPro" id="IPR046335">
    <property type="entry name" value="LacI/GalR-like_sensor"/>
</dbReference>
<dbReference type="Pfam" id="PF13377">
    <property type="entry name" value="Peripla_BP_3"/>
    <property type="match status" value="1"/>
</dbReference>
<dbReference type="PROSITE" id="PS00356">
    <property type="entry name" value="HTH_LACI_1"/>
    <property type="match status" value="1"/>
</dbReference>
<keyword evidence="1" id="KW-0805">Transcription regulation</keyword>
<evidence type="ECO:0000256" key="1">
    <source>
        <dbReference type="ARBA" id="ARBA00023015"/>
    </source>
</evidence>
<dbReference type="GO" id="GO:0003700">
    <property type="term" value="F:DNA-binding transcription factor activity"/>
    <property type="evidence" value="ECO:0007669"/>
    <property type="project" value="TreeGrafter"/>
</dbReference>
<evidence type="ECO:0000256" key="3">
    <source>
        <dbReference type="ARBA" id="ARBA00023163"/>
    </source>
</evidence>
<protein>
    <submittedName>
        <fullName evidence="6">LacI family transcriptional regulator</fullName>
    </submittedName>
</protein>
<feature type="domain" description="HTH lacI-type" evidence="4">
    <location>
        <begin position="14"/>
        <end position="68"/>
    </location>
</feature>
<dbReference type="InterPro" id="IPR028082">
    <property type="entry name" value="Peripla_BP_I"/>
</dbReference>
<dbReference type="Pfam" id="PF00356">
    <property type="entry name" value="LacI"/>
    <property type="match status" value="1"/>
</dbReference>
<dbReference type="CDD" id="cd06267">
    <property type="entry name" value="PBP1_LacI_sugar_binding-like"/>
    <property type="match status" value="1"/>
</dbReference>
<keyword evidence="7" id="KW-1185">Reference proteome</keyword>
<dbReference type="OrthoDB" id="3595338at2"/>
<dbReference type="SUPFAM" id="SSF53822">
    <property type="entry name" value="Periplasmic binding protein-like I"/>
    <property type="match status" value="1"/>
</dbReference>
<keyword evidence="2" id="KW-0238">DNA-binding</keyword>
<comment type="caution">
    <text evidence="6">The sequence shown here is derived from an EMBL/GenBank/DDBJ whole genome shotgun (WGS) entry which is preliminary data.</text>
</comment>
<dbReference type="PANTHER" id="PTHR30146:SF109">
    <property type="entry name" value="HTH-TYPE TRANSCRIPTIONAL REGULATOR GALS"/>
    <property type="match status" value="1"/>
</dbReference>
<dbReference type="InterPro" id="IPR001387">
    <property type="entry name" value="Cro/C1-type_HTH"/>
</dbReference>
<dbReference type="Gene3D" id="1.10.260.40">
    <property type="entry name" value="lambda repressor-like DNA-binding domains"/>
    <property type="match status" value="1"/>
</dbReference>
<dbReference type="PRINTS" id="PR00036">
    <property type="entry name" value="HTHLACI"/>
</dbReference>
<accession>A0A4R5AHT1</accession>
<feature type="domain" description="HTH cro/C1-type" evidence="5">
    <location>
        <begin position="15"/>
        <end position="62"/>
    </location>
</feature>
<reference evidence="6 7" key="1">
    <citation type="submission" date="2019-02" db="EMBL/GenBank/DDBJ databases">
        <title>Draft genome sequences of novel Actinobacteria.</title>
        <authorList>
            <person name="Sahin N."/>
            <person name="Ay H."/>
            <person name="Saygin H."/>
        </authorList>
    </citation>
    <scope>NUCLEOTIDE SEQUENCE [LARGE SCALE GENOMIC DNA]</scope>
    <source>
        <strain evidence="6 7">8K307</strain>
    </source>
</reference>
<dbReference type="InterPro" id="IPR000843">
    <property type="entry name" value="HTH_LacI"/>
</dbReference>
<dbReference type="Proteomes" id="UP000295217">
    <property type="component" value="Unassembled WGS sequence"/>
</dbReference>
<keyword evidence="3" id="KW-0804">Transcription</keyword>
<dbReference type="GO" id="GO:0000976">
    <property type="term" value="F:transcription cis-regulatory region binding"/>
    <property type="evidence" value="ECO:0007669"/>
    <property type="project" value="TreeGrafter"/>
</dbReference>
<dbReference type="SUPFAM" id="SSF47413">
    <property type="entry name" value="lambda repressor-like DNA-binding domains"/>
    <property type="match status" value="1"/>
</dbReference>
<organism evidence="6 7">
    <name type="scientific">Jiangella aurantiaca</name>
    <dbReference type="NCBI Taxonomy" id="2530373"/>
    <lineage>
        <taxon>Bacteria</taxon>
        <taxon>Bacillati</taxon>
        <taxon>Actinomycetota</taxon>
        <taxon>Actinomycetes</taxon>
        <taxon>Jiangellales</taxon>
        <taxon>Jiangellaceae</taxon>
        <taxon>Jiangella</taxon>
    </lineage>
</organism>
<dbReference type="SMART" id="SM00354">
    <property type="entry name" value="HTH_LACI"/>
    <property type="match status" value="1"/>
</dbReference>
<dbReference type="Gene3D" id="3.40.50.2300">
    <property type="match status" value="2"/>
</dbReference>
<dbReference type="AlphaFoldDB" id="A0A4R5AHT1"/>
<proteinExistence type="predicted"/>
<dbReference type="RefSeq" id="WP_132102562.1">
    <property type="nucleotide sequence ID" value="NZ_SMLB01000007.1"/>
</dbReference>
<dbReference type="EMBL" id="SMLB01000007">
    <property type="protein sequence ID" value="TDD71010.1"/>
    <property type="molecule type" value="Genomic_DNA"/>
</dbReference>
<gene>
    <name evidence="6" type="ORF">E1262_07740</name>
</gene>
<dbReference type="PANTHER" id="PTHR30146">
    <property type="entry name" value="LACI-RELATED TRANSCRIPTIONAL REPRESSOR"/>
    <property type="match status" value="1"/>
</dbReference>
<evidence type="ECO:0000259" key="5">
    <source>
        <dbReference type="PROSITE" id="PS50943"/>
    </source>
</evidence>
<sequence length="343" mass="36431">MTDRREAAGTDAAVTIYDVAKAAGVSAMSVSRVINGKAGVSSETAARIETAIQALGFRPNRMATSLRRRRGLSLLGMVVPDPYTPLFTEIAVAADAALRERDLIVVTASSGRDPARERALVGSFIDRGLDGLLLFSEDDDHRYLLPEVQRGRPVVFLGAPAVGVEAAAVLVDNRGGARLAVEHLLERRHQRIGIITSTTGFPASERLAGYRQTLAAHGVSVDPRLVQRVPHTREEGGRAARRLLDQSDPPTAIFCTNYLLTAGVLPALREDGWNGALVAFDDFEAATLADPPVTVVTQDPPAMGEIAARLIAEAITGTGNGPTRMVVPARLIARGSGELPPAR</sequence>
<evidence type="ECO:0000313" key="7">
    <source>
        <dbReference type="Proteomes" id="UP000295217"/>
    </source>
</evidence>
<dbReference type="PROSITE" id="PS50943">
    <property type="entry name" value="HTH_CROC1"/>
    <property type="match status" value="1"/>
</dbReference>
<dbReference type="CDD" id="cd01392">
    <property type="entry name" value="HTH_LacI"/>
    <property type="match status" value="1"/>
</dbReference>
<dbReference type="InterPro" id="IPR010982">
    <property type="entry name" value="Lambda_DNA-bd_dom_sf"/>
</dbReference>
<evidence type="ECO:0000256" key="2">
    <source>
        <dbReference type="ARBA" id="ARBA00023125"/>
    </source>
</evidence>
<dbReference type="PROSITE" id="PS50932">
    <property type="entry name" value="HTH_LACI_2"/>
    <property type="match status" value="1"/>
</dbReference>